<dbReference type="InterPro" id="IPR002931">
    <property type="entry name" value="Transglutaminase-like"/>
</dbReference>
<feature type="domain" description="Transglutaminase-like" evidence="2">
    <location>
        <begin position="106"/>
        <end position="147"/>
    </location>
</feature>
<dbReference type="SUPFAM" id="SSF48452">
    <property type="entry name" value="TPR-like"/>
    <property type="match status" value="1"/>
</dbReference>
<evidence type="ECO:0000313" key="4">
    <source>
        <dbReference type="Proteomes" id="UP000664293"/>
    </source>
</evidence>
<gene>
    <name evidence="3" type="ORF">JF535_04170</name>
</gene>
<dbReference type="SMART" id="SM00028">
    <property type="entry name" value="TPR"/>
    <property type="match status" value="2"/>
</dbReference>
<dbReference type="RefSeq" id="WP_206999407.1">
    <property type="nucleotide sequence ID" value="NZ_JAEKJR010000001.1"/>
</dbReference>
<evidence type="ECO:0000313" key="3">
    <source>
        <dbReference type="EMBL" id="MBN8430045.1"/>
    </source>
</evidence>
<comment type="caution">
    <text evidence="3">The sequence shown here is derived from an EMBL/GenBank/DDBJ whole genome shotgun (WGS) entry which is preliminary data.</text>
</comment>
<keyword evidence="4" id="KW-1185">Reference proteome</keyword>
<dbReference type="Gene3D" id="1.25.40.10">
    <property type="entry name" value="Tetratricopeptide repeat domain"/>
    <property type="match status" value="1"/>
</dbReference>
<dbReference type="PROSITE" id="PS50005">
    <property type="entry name" value="TPR"/>
    <property type="match status" value="1"/>
</dbReference>
<dbReference type="Pfam" id="PF01841">
    <property type="entry name" value="Transglut_core"/>
    <property type="match status" value="1"/>
</dbReference>
<dbReference type="InterPro" id="IPR038765">
    <property type="entry name" value="Papain-like_cys_pep_sf"/>
</dbReference>
<feature type="repeat" description="TPR" evidence="1">
    <location>
        <begin position="242"/>
        <end position="275"/>
    </location>
</feature>
<accession>A0ABS3E429</accession>
<dbReference type="Pfam" id="PF13181">
    <property type="entry name" value="TPR_8"/>
    <property type="match status" value="1"/>
</dbReference>
<proteinExistence type="predicted"/>
<evidence type="ECO:0000259" key="2">
    <source>
        <dbReference type="Pfam" id="PF01841"/>
    </source>
</evidence>
<dbReference type="InterPro" id="IPR011990">
    <property type="entry name" value="TPR-like_helical_dom_sf"/>
</dbReference>
<reference evidence="3 4" key="1">
    <citation type="submission" date="2020-12" db="EMBL/GenBank/DDBJ databases">
        <title>Oil enriched cultivation method for isolating marine PHA-producing bacteria.</title>
        <authorList>
            <person name="Zheng W."/>
            <person name="Yu S."/>
            <person name="Huang Y."/>
        </authorList>
    </citation>
    <scope>NUCLEOTIDE SEQUENCE [LARGE SCALE GENOMIC DNA]</scope>
    <source>
        <strain evidence="3 4">SN0-2</strain>
    </source>
</reference>
<dbReference type="InterPro" id="IPR019734">
    <property type="entry name" value="TPR_rpt"/>
</dbReference>
<keyword evidence="1" id="KW-0802">TPR repeat</keyword>
<name>A0ABS3E429_9GAMM</name>
<dbReference type="Gene3D" id="3.10.620.30">
    <property type="match status" value="1"/>
</dbReference>
<sequence>MRWIAILAVMMQVGCAGSHQVAATVVPEMDTAAVMETVLKQNLNKQSWPQATKGELEDSDVLHAQDLLTLTPEMQAFVDSIDPSLSPSRRFRRMVRTLKSEGFELEYDLDTTTTAAEAFAQRRGNCISFAALIVALAREVGLEAHFNQVEVPVEQRATTGGRGRALVQNILHINAEVTFGWTVRVFEFNFEPRPDFPHHRLEDKTVQALYLNNRALELAKTKQWDGALSMLSEAITLTPATSLLWNSLGYIHRQTGNLQLAEISYTQALALDSDNHAARNNLRRVNKLQSERGLSQIAERADRQEQGS</sequence>
<protein>
    <recommendedName>
        <fullName evidence="2">Transglutaminase-like domain-containing protein</fullName>
    </recommendedName>
</protein>
<dbReference type="EMBL" id="JAEKJR010000001">
    <property type="protein sequence ID" value="MBN8430045.1"/>
    <property type="molecule type" value="Genomic_DNA"/>
</dbReference>
<organism evidence="3 4">
    <name type="scientific">Microbulbifer salipaludis</name>
    <dbReference type="NCBI Taxonomy" id="187980"/>
    <lineage>
        <taxon>Bacteria</taxon>
        <taxon>Pseudomonadati</taxon>
        <taxon>Pseudomonadota</taxon>
        <taxon>Gammaproteobacteria</taxon>
        <taxon>Cellvibrionales</taxon>
        <taxon>Microbulbiferaceae</taxon>
        <taxon>Microbulbifer</taxon>
    </lineage>
</organism>
<evidence type="ECO:0000256" key="1">
    <source>
        <dbReference type="PROSITE-ProRule" id="PRU00339"/>
    </source>
</evidence>
<dbReference type="SUPFAM" id="SSF54001">
    <property type="entry name" value="Cysteine proteinases"/>
    <property type="match status" value="1"/>
</dbReference>
<dbReference type="Proteomes" id="UP000664293">
    <property type="component" value="Unassembled WGS sequence"/>
</dbReference>